<dbReference type="OrthoDB" id="8300194at2759"/>
<dbReference type="PANTHER" id="PTHR33112:SF9">
    <property type="entry name" value="HETEROKARYON INCOMPATIBILITY DOMAIN-CONTAINING PROTEIN"/>
    <property type="match status" value="1"/>
</dbReference>
<dbReference type="Pfam" id="PF06985">
    <property type="entry name" value="HET"/>
    <property type="match status" value="1"/>
</dbReference>
<gene>
    <name evidence="2" type="ORF">VC83_00249</name>
</gene>
<reference evidence="2" key="1">
    <citation type="submission" date="2016-03" db="EMBL/GenBank/DDBJ databases">
        <title>Updated assembly of Pseudogymnoascus destructans, the fungus causing white-nose syndrome of bats.</title>
        <authorList>
            <person name="Palmer J.M."/>
            <person name="Drees K.P."/>
            <person name="Foster J.T."/>
            <person name="Lindner D.L."/>
        </authorList>
    </citation>
    <scope>NUCLEOTIDE SEQUENCE [LARGE SCALE GENOMIC DNA]</scope>
    <source>
        <strain evidence="2">20631-21</strain>
    </source>
</reference>
<organism evidence="2">
    <name type="scientific">Pseudogymnoascus destructans</name>
    <dbReference type="NCBI Taxonomy" id="655981"/>
    <lineage>
        <taxon>Eukaryota</taxon>
        <taxon>Fungi</taxon>
        <taxon>Dikarya</taxon>
        <taxon>Ascomycota</taxon>
        <taxon>Pezizomycotina</taxon>
        <taxon>Leotiomycetes</taxon>
        <taxon>Thelebolales</taxon>
        <taxon>Thelebolaceae</taxon>
        <taxon>Pseudogymnoascus</taxon>
    </lineage>
</organism>
<name>A0A177ALR6_9PEZI</name>
<dbReference type="RefSeq" id="XP_024328248.1">
    <property type="nucleotide sequence ID" value="XM_024463944.1"/>
</dbReference>
<dbReference type="VEuPathDB" id="FungiDB:GMDG_05808"/>
<dbReference type="InterPro" id="IPR010730">
    <property type="entry name" value="HET"/>
</dbReference>
<dbReference type="GeneID" id="36283348"/>
<proteinExistence type="predicted"/>
<protein>
    <recommendedName>
        <fullName evidence="1">Heterokaryon incompatibility domain-containing protein</fullName>
    </recommendedName>
</protein>
<dbReference type="Proteomes" id="UP000077154">
    <property type="component" value="Unassembled WGS sequence"/>
</dbReference>
<dbReference type="AlphaFoldDB" id="A0A177ALR6"/>
<dbReference type="PANTHER" id="PTHR33112">
    <property type="entry name" value="DOMAIN PROTEIN, PUTATIVE-RELATED"/>
    <property type="match status" value="1"/>
</dbReference>
<accession>A0A177ALR6</accession>
<feature type="domain" description="Heterokaryon incompatibility" evidence="1">
    <location>
        <begin position="22"/>
        <end position="194"/>
    </location>
</feature>
<evidence type="ECO:0000259" key="1">
    <source>
        <dbReference type="Pfam" id="PF06985"/>
    </source>
</evidence>
<dbReference type="EMBL" id="KV441386">
    <property type="protein sequence ID" value="OAF62978.1"/>
    <property type="molecule type" value="Genomic_DNA"/>
</dbReference>
<evidence type="ECO:0000313" key="2">
    <source>
        <dbReference type="EMBL" id="OAF62978.1"/>
    </source>
</evidence>
<sequence length="250" mass="28584">MDSQDDEKNPKSPGLRGLEEDYIALSHRWGGQVSLQLKTATLDDLKNGIPFSSFPKTFQDAITVCRSLLVDYIWIDSICIIQDSKDDWDIQGSKMDQVYSHCLLTIAADAAENGDSGFLETRERRELHKATRKIDCTSPGGQKGEIFVRPWRQYGSLGGFGRHYNSWEHGSLQPSQRLKQKGSHLLRRGWVLQETFLPVRVLHFLPDEVTFKCTISSRCECQLLTHGIVAHRPLDLEEPREIMPRDLKEF</sequence>